<dbReference type="EMBL" id="JAODAN010000001">
    <property type="protein sequence ID" value="KAK1927549.1"/>
    <property type="molecule type" value="Genomic_DNA"/>
</dbReference>
<dbReference type="Pfam" id="PF00135">
    <property type="entry name" value="COesterase"/>
    <property type="match status" value="1"/>
</dbReference>
<dbReference type="InterPro" id="IPR019826">
    <property type="entry name" value="Carboxylesterase_B_AS"/>
</dbReference>
<gene>
    <name evidence="5" type="ORF">DB88DRAFT_543924</name>
</gene>
<dbReference type="InterPro" id="IPR029058">
    <property type="entry name" value="AB_hydrolase_fold"/>
</dbReference>
<evidence type="ECO:0000313" key="5">
    <source>
        <dbReference type="EMBL" id="KAK1927549.1"/>
    </source>
</evidence>
<evidence type="ECO:0000256" key="3">
    <source>
        <dbReference type="RuleBase" id="RU361235"/>
    </source>
</evidence>
<evidence type="ECO:0000256" key="1">
    <source>
        <dbReference type="ARBA" id="ARBA00005964"/>
    </source>
</evidence>
<feature type="domain" description="Carboxylesterase type B" evidence="4">
    <location>
        <begin position="56"/>
        <end position="598"/>
    </location>
</feature>
<organism evidence="5 6">
    <name type="scientific">Papiliotrema laurentii</name>
    <name type="common">Cryptococcus laurentii</name>
    <dbReference type="NCBI Taxonomy" id="5418"/>
    <lineage>
        <taxon>Eukaryota</taxon>
        <taxon>Fungi</taxon>
        <taxon>Dikarya</taxon>
        <taxon>Basidiomycota</taxon>
        <taxon>Agaricomycotina</taxon>
        <taxon>Tremellomycetes</taxon>
        <taxon>Tremellales</taxon>
        <taxon>Rhynchogastremaceae</taxon>
        <taxon>Papiliotrema</taxon>
    </lineage>
</organism>
<proteinExistence type="inferred from homology"/>
<dbReference type="PANTHER" id="PTHR11559">
    <property type="entry name" value="CARBOXYLESTERASE"/>
    <property type="match status" value="1"/>
</dbReference>
<keyword evidence="2 3" id="KW-0378">Hydrolase</keyword>
<reference evidence="5" key="1">
    <citation type="submission" date="2023-02" db="EMBL/GenBank/DDBJ databases">
        <title>Identification and recombinant expression of a fungal hydrolase from Papiliotrema laurentii that hydrolyzes apple cutin and clears colloidal polyester polyurethane.</title>
        <authorList>
            <consortium name="DOE Joint Genome Institute"/>
            <person name="Roman V.A."/>
            <person name="Bojanowski C."/>
            <person name="Crable B.R."/>
            <person name="Wagner D.N."/>
            <person name="Hung C.S."/>
            <person name="Nadeau L.J."/>
            <person name="Schratz L."/>
            <person name="Haridas S."/>
            <person name="Pangilinan J."/>
            <person name="Lipzen A."/>
            <person name="Na H."/>
            <person name="Yan M."/>
            <person name="Ng V."/>
            <person name="Grigoriev I.V."/>
            <person name="Spatafora J.W."/>
            <person name="Barlow D."/>
            <person name="Biffinger J."/>
            <person name="Kelley-Loughnane N."/>
            <person name="Varaljay V.A."/>
            <person name="Crookes-Goodson W.J."/>
        </authorList>
    </citation>
    <scope>NUCLEOTIDE SEQUENCE</scope>
    <source>
        <strain evidence="5">5307AH</strain>
    </source>
</reference>
<evidence type="ECO:0000256" key="2">
    <source>
        <dbReference type="ARBA" id="ARBA00022801"/>
    </source>
</evidence>
<dbReference type="EC" id="3.1.1.-" evidence="3"/>
<dbReference type="AlphaFoldDB" id="A0AAD9L9P7"/>
<comment type="similarity">
    <text evidence="1 3">Belongs to the type-B carboxylesterase/lipase family.</text>
</comment>
<dbReference type="InterPro" id="IPR050309">
    <property type="entry name" value="Type-B_Carboxylest/Lipase"/>
</dbReference>
<keyword evidence="3" id="KW-0732">Signal</keyword>
<dbReference type="InterPro" id="IPR002018">
    <property type="entry name" value="CarbesteraseB"/>
</dbReference>
<evidence type="ECO:0000259" key="4">
    <source>
        <dbReference type="Pfam" id="PF00135"/>
    </source>
</evidence>
<feature type="chain" id="PRO_5041782945" description="Carboxylic ester hydrolase" evidence="3">
    <location>
        <begin position="19"/>
        <end position="618"/>
    </location>
</feature>
<evidence type="ECO:0000313" key="6">
    <source>
        <dbReference type="Proteomes" id="UP001182556"/>
    </source>
</evidence>
<sequence length="618" mass="65734">MVSSVSLFALICALGANASPIVNRQMNSTMSGGSTGSAPQVTIYPPSYDGSPVTITGASSAGIDTYLGIPFAQPPVKDLRFVAPQTAVWNTTSFNATTPSSACLQAGNSYGPSSEDCLYLDVHVPAGVNGSTAWLPVMVWVYGGSFVSGSSRPFDPRVILGTGGQTDRPVVFVALNYRLGALGFPSGDEIAANNAGNLGLRDVQKGLEWVQEHIWAFGGNPDQVTVFGESAGAILISLLYLQPDIKLFRSAIMQSGAQSTAPIGPTDSTWQGAYDKLVQFAGCEVGSTNGSTNATTPTGANVGNYSSSFECLKYLPAEQLLSAQAQVRNLTQYALGFVFAPSVDGDLIPDSPHKLLAEGKFARIPYISGNNRDEGTGFVPATLPDNPTLIALAFSTLEPRNLQPDVLSELFTSVYPNVPALGSPFGTGNETFGRSPYFKQVSAILGDAAFQANRRWFLQQSNAHGFDQTWSYELQVTIPALPALGSFHGIDIFYVYGLPILSQLNATEGAFTGGFGSLGGAVAVANFTAANAQLSSQIIDYWLNFAYYTNPNGVEGSTNVNQLVEWPQYGSDLNLLKLDIGNATAVIPDTYRKEQMQFFLDRPTDFNYKRSMAAQGGI</sequence>
<dbReference type="PROSITE" id="PS00122">
    <property type="entry name" value="CARBOXYLESTERASE_B_1"/>
    <property type="match status" value="1"/>
</dbReference>
<dbReference type="Proteomes" id="UP001182556">
    <property type="component" value="Unassembled WGS sequence"/>
</dbReference>
<dbReference type="SUPFAM" id="SSF53474">
    <property type="entry name" value="alpha/beta-Hydrolases"/>
    <property type="match status" value="1"/>
</dbReference>
<feature type="signal peptide" evidence="3">
    <location>
        <begin position="1"/>
        <end position="18"/>
    </location>
</feature>
<dbReference type="GO" id="GO:0016787">
    <property type="term" value="F:hydrolase activity"/>
    <property type="evidence" value="ECO:0007669"/>
    <property type="project" value="UniProtKB-KW"/>
</dbReference>
<name>A0AAD9L9P7_PAPLA</name>
<dbReference type="Gene3D" id="3.40.50.1820">
    <property type="entry name" value="alpha/beta hydrolase"/>
    <property type="match status" value="1"/>
</dbReference>
<keyword evidence="6" id="KW-1185">Reference proteome</keyword>
<accession>A0AAD9L9P7</accession>
<comment type="caution">
    <text evidence="5">The sequence shown here is derived from an EMBL/GenBank/DDBJ whole genome shotgun (WGS) entry which is preliminary data.</text>
</comment>
<protein>
    <recommendedName>
        <fullName evidence="3">Carboxylic ester hydrolase</fullName>
        <ecNumber evidence="3">3.1.1.-</ecNumber>
    </recommendedName>
</protein>